<comment type="caution">
    <text evidence="2">The sequence shown here is derived from an EMBL/GenBank/DDBJ whole genome shotgun (WGS) entry which is preliminary data.</text>
</comment>
<dbReference type="GO" id="GO:0007031">
    <property type="term" value="P:peroxisome organization"/>
    <property type="evidence" value="ECO:0007669"/>
    <property type="project" value="InterPro"/>
</dbReference>
<accession>A0A9K3D8S4</accession>
<protein>
    <submittedName>
        <fullName evidence="2">Uncharacterized protein</fullName>
    </submittedName>
</protein>
<keyword evidence="3" id="KW-1185">Reference proteome</keyword>
<dbReference type="Pfam" id="PF22978">
    <property type="entry name" value="HAD_Pex22"/>
    <property type="match status" value="1"/>
</dbReference>
<dbReference type="PANTHER" id="PTHR34126:SF1">
    <property type="entry name" value="PEROXISOME BIOGENESIS PROTEIN 22"/>
    <property type="match status" value="1"/>
</dbReference>
<feature type="chain" id="PRO_5039905961" evidence="1">
    <location>
        <begin position="20"/>
        <end position="225"/>
    </location>
</feature>
<proteinExistence type="predicted"/>
<evidence type="ECO:0000313" key="3">
    <source>
        <dbReference type="Proteomes" id="UP000265618"/>
    </source>
</evidence>
<dbReference type="PANTHER" id="PTHR34126">
    <property type="entry name" value="PEROXISOME BIOGENESIS PROTEIN 22"/>
    <property type="match status" value="1"/>
</dbReference>
<keyword evidence="1" id="KW-0732">Signal</keyword>
<evidence type="ECO:0000313" key="2">
    <source>
        <dbReference type="EMBL" id="GIQ89464.1"/>
    </source>
</evidence>
<dbReference type="InterPro" id="IPR037485">
    <property type="entry name" value="PEX22"/>
</dbReference>
<evidence type="ECO:0000256" key="1">
    <source>
        <dbReference type="SAM" id="SignalP"/>
    </source>
</evidence>
<organism evidence="2 3">
    <name type="scientific">Kipferlia bialata</name>
    <dbReference type="NCBI Taxonomy" id="797122"/>
    <lineage>
        <taxon>Eukaryota</taxon>
        <taxon>Metamonada</taxon>
        <taxon>Carpediemonas-like organisms</taxon>
        <taxon>Kipferlia</taxon>
    </lineage>
</organism>
<feature type="signal peptide" evidence="1">
    <location>
        <begin position="1"/>
        <end position="19"/>
    </location>
</feature>
<gene>
    <name evidence="2" type="ORF">KIPB_011940</name>
</gene>
<dbReference type="Proteomes" id="UP000265618">
    <property type="component" value="Unassembled WGS sequence"/>
</dbReference>
<dbReference type="EMBL" id="BDIP01005074">
    <property type="protein sequence ID" value="GIQ89464.1"/>
    <property type="molecule type" value="Genomic_DNA"/>
</dbReference>
<sequence>MALTAVIATAGLLLMTVFALFNANSPLRLGINHLFCCCTGKGRPTDPEGPQPDSPAASAAPCQVEPTTPVTEALKSPEAMALNLTPSSRITLVTNGTVFTDDYTPLPDVKALVHHMAIHHRLFLVTRCDTDDQEETARQAIETLVSDLPAGRFRPEQSLYASTDIGIHSISRQLEAVLHIDATVTTANYLARFLPYVYLVGGSKKSAGDNTRVVDTLQTLVHKYM</sequence>
<reference evidence="2 3" key="1">
    <citation type="journal article" date="2018" name="PLoS ONE">
        <title>The draft genome of Kipferlia bialata reveals reductive genome evolution in fornicate parasites.</title>
        <authorList>
            <person name="Tanifuji G."/>
            <person name="Takabayashi S."/>
            <person name="Kume K."/>
            <person name="Takagi M."/>
            <person name="Nakayama T."/>
            <person name="Kamikawa R."/>
            <person name="Inagaki Y."/>
            <person name="Hashimoto T."/>
        </authorList>
    </citation>
    <scope>NUCLEOTIDE SEQUENCE [LARGE SCALE GENOMIC DNA]</scope>
    <source>
        <strain evidence="2">NY0173</strain>
    </source>
</reference>
<name>A0A9K3D8S4_9EUKA</name>
<dbReference type="AlphaFoldDB" id="A0A9K3D8S4"/>